<proteinExistence type="predicted"/>
<dbReference type="PANTHER" id="PTHR43611">
    <property type="entry name" value="ALPHA-D-GLUCOSE 1-PHOSPHATE PHOSPHATASE"/>
    <property type="match status" value="1"/>
</dbReference>
<dbReference type="SFLD" id="SFLDS00003">
    <property type="entry name" value="Haloacid_Dehalogenase"/>
    <property type="match status" value="1"/>
</dbReference>
<dbReference type="SUPFAM" id="SSF56784">
    <property type="entry name" value="HAD-like"/>
    <property type="match status" value="1"/>
</dbReference>
<dbReference type="InterPro" id="IPR023214">
    <property type="entry name" value="HAD_sf"/>
</dbReference>
<reference evidence="1 2" key="1">
    <citation type="submission" date="2019-09" db="EMBL/GenBank/DDBJ databases">
        <title>Genome sequencing of strain KACC 19322.</title>
        <authorList>
            <person name="Heo J."/>
            <person name="Kim S.-J."/>
            <person name="Kim J.-S."/>
            <person name="Hong S.-B."/>
            <person name="Kwon S.-W."/>
        </authorList>
    </citation>
    <scope>NUCLEOTIDE SEQUENCE [LARGE SCALE GENOMIC DNA]</scope>
    <source>
        <strain evidence="1 2">KACC 19322</strain>
    </source>
</reference>
<dbReference type="CDD" id="cd02603">
    <property type="entry name" value="HAD_sEH-N_like"/>
    <property type="match status" value="1"/>
</dbReference>
<evidence type="ECO:0000313" key="2">
    <source>
        <dbReference type="Proteomes" id="UP000322159"/>
    </source>
</evidence>
<dbReference type="SFLD" id="SFLDG01129">
    <property type="entry name" value="C1.5:_HAD__Beta-PGM__Phosphata"/>
    <property type="match status" value="1"/>
</dbReference>
<dbReference type="RefSeq" id="WP_149325839.1">
    <property type="nucleotide sequence ID" value="NZ_CP043504.1"/>
</dbReference>
<dbReference type="Pfam" id="PF00702">
    <property type="entry name" value="Hydrolase"/>
    <property type="match status" value="1"/>
</dbReference>
<dbReference type="Gene3D" id="3.40.50.1000">
    <property type="entry name" value="HAD superfamily/HAD-like"/>
    <property type="match status" value="1"/>
</dbReference>
<dbReference type="InterPro" id="IPR006439">
    <property type="entry name" value="HAD-SF_hydro_IA"/>
</dbReference>
<sequence length="207" mass="22662">MSISIPGRVVVFDYGEVISMSQSEHDRLALLGTASQEAADFWPVYWRHRDALDRGELRVVAYWNAVAADLGASWDLPTIQRLWAIDFRSWISVEPGTVELIAELHAGGTRTALLSNAGFDFGDPFRNSPIATVFEKVFVSAELGLLKPEPAIYRHVIAELGIDASQLVFIDNKPANVEGATALGATGHVFTGVHGLREFLETLAREA</sequence>
<dbReference type="InterPro" id="IPR036412">
    <property type="entry name" value="HAD-like_sf"/>
</dbReference>
<dbReference type="Proteomes" id="UP000322159">
    <property type="component" value="Chromosome"/>
</dbReference>
<accession>A0A5C1YC64</accession>
<dbReference type="NCBIfam" id="TIGR01509">
    <property type="entry name" value="HAD-SF-IA-v3"/>
    <property type="match status" value="1"/>
</dbReference>
<evidence type="ECO:0000313" key="1">
    <source>
        <dbReference type="EMBL" id="QEO10422.1"/>
    </source>
</evidence>
<organism evidence="1 2">
    <name type="scientific">Protaetiibacter larvae</name>
    <dbReference type="NCBI Taxonomy" id="2592654"/>
    <lineage>
        <taxon>Bacteria</taxon>
        <taxon>Bacillati</taxon>
        <taxon>Actinomycetota</taxon>
        <taxon>Actinomycetes</taxon>
        <taxon>Micrococcales</taxon>
        <taxon>Microbacteriaceae</taxon>
        <taxon>Protaetiibacter</taxon>
    </lineage>
</organism>
<dbReference type="AlphaFoldDB" id="A0A5C1YC64"/>
<dbReference type="OrthoDB" id="9797415at2"/>
<dbReference type="PRINTS" id="PR00413">
    <property type="entry name" value="HADHALOGNASE"/>
</dbReference>
<dbReference type="EMBL" id="CP043504">
    <property type="protein sequence ID" value="QEO10422.1"/>
    <property type="molecule type" value="Genomic_DNA"/>
</dbReference>
<dbReference type="PANTHER" id="PTHR43611:SF3">
    <property type="entry name" value="FLAVIN MONONUCLEOTIDE HYDROLASE 1, CHLOROPLATIC"/>
    <property type="match status" value="1"/>
</dbReference>
<dbReference type="Gene3D" id="1.10.150.240">
    <property type="entry name" value="Putative phosphatase, domain 2"/>
    <property type="match status" value="1"/>
</dbReference>
<gene>
    <name evidence="1" type="ORF">FLP23_10640</name>
</gene>
<keyword evidence="2" id="KW-1185">Reference proteome</keyword>
<name>A0A5C1YC64_9MICO</name>
<dbReference type="InterPro" id="IPR023198">
    <property type="entry name" value="PGP-like_dom2"/>
</dbReference>
<protein>
    <submittedName>
        <fullName evidence="1">HAD family phosphatase</fullName>
    </submittedName>
</protein>
<dbReference type="KEGG" id="lyk:FLP23_10640"/>